<feature type="region of interest" description="Disordered" evidence="1">
    <location>
        <begin position="1"/>
        <end position="28"/>
    </location>
</feature>
<name>A0A4Z1CML3_9ACTN</name>
<protein>
    <submittedName>
        <fullName evidence="2">DUF3445 domain-containing protein</fullName>
    </submittedName>
</protein>
<dbReference type="OrthoDB" id="5242510at2"/>
<accession>A0A4Z1CML3</accession>
<dbReference type="EMBL" id="SRRO01000001">
    <property type="protein sequence ID" value="TGN65069.1"/>
    <property type="molecule type" value="Genomic_DNA"/>
</dbReference>
<proteinExistence type="predicted"/>
<dbReference type="Proteomes" id="UP000297496">
    <property type="component" value="Unassembled WGS sequence"/>
</dbReference>
<evidence type="ECO:0000256" key="1">
    <source>
        <dbReference type="SAM" id="MobiDB-lite"/>
    </source>
</evidence>
<dbReference type="Pfam" id="PF11927">
    <property type="entry name" value="HODM_asu-like"/>
    <property type="match status" value="1"/>
</dbReference>
<evidence type="ECO:0000313" key="3">
    <source>
        <dbReference type="Proteomes" id="UP000297496"/>
    </source>
</evidence>
<comment type="caution">
    <text evidence="2">The sequence shown here is derived from an EMBL/GenBank/DDBJ whole genome shotgun (WGS) entry which is preliminary data.</text>
</comment>
<dbReference type="InterPro" id="IPR021848">
    <property type="entry name" value="HODM_asu-like"/>
</dbReference>
<keyword evidence="3" id="KW-1185">Reference proteome</keyword>
<gene>
    <name evidence="2" type="ORF">EXE59_14665</name>
</gene>
<dbReference type="AlphaFoldDB" id="A0A4Z1CML3"/>
<sequence length="364" mass="41442">MRIACTRSRLARPVTDNPPTKQGGQVRPTDFAATDVEHFPFPLQDDSMRPRVDVEPACVAKDNGVGTWGRTMFVVDHNYERTSQIRRDILEADRARFTAFPHMITAQWDAMTYIMRRLAAEYPDDFAVRISGTDWTWTNKLLDIHHDFVFGDADTLPHQPLEYIARQVQEDLLLLDVHEEGLVLDSALVTFSMAWSPTFTTGMTFHEAHGTIPRIMGDGTVSRAERFLMTMPPGEVYRRNPWSFQVGGRLDISMDTLPEWSAELSEFLAGDPHEQVGQRMRMRSEVSHFVRLPMTGVVLYTIRAQSITLEQLASVPAWARRTVSVIEEQPKDLAHHRGFTLYGPVVLPYLKDRLDSTTGIRTSL</sequence>
<reference evidence="2 3" key="1">
    <citation type="submission" date="2019-04" db="EMBL/GenBank/DDBJ databases">
        <title>Three New Species of Nocardioides, Nocardioides euryhalodurans sp. nov., Nocardioides seonyuensis sp. nov. and Nocardioides eburneoflavus sp. nov. Isolated from Soil.</title>
        <authorList>
            <person name="Roh S.G."/>
            <person name="Lee C."/>
            <person name="Kim M.-K."/>
            <person name="Kim S.B."/>
        </authorList>
    </citation>
    <scope>NUCLEOTIDE SEQUENCE [LARGE SCALE GENOMIC DNA]</scope>
    <source>
        <strain evidence="2 3">MMS17-SY213</strain>
    </source>
</reference>
<evidence type="ECO:0000313" key="2">
    <source>
        <dbReference type="EMBL" id="TGN65069.1"/>
    </source>
</evidence>
<organism evidence="2 3">
    <name type="scientific">Nocardioides eburneiflavus</name>
    <dbReference type="NCBI Taxonomy" id="2518372"/>
    <lineage>
        <taxon>Bacteria</taxon>
        <taxon>Bacillati</taxon>
        <taxon>Actinomycetota</taxon>
        <taxon>Actinomycetes</taxon>
        <taxon>Propionibacteriales</taxon>
        <taxon>Nocardioidaceae</taxon>
        <taxon>Nocardioides</taxon>
    </lineage>
</organism>